<dbReference type="EMBL" id="WVHT01000029">
    <property type="protein sequence ID" value="MXV53346.1"/>
    <property type="molecule type" value="Genomic_DNA"/>
</dbReference>
<feature type="transmembrane region" description="Helical" evidence="1">
    <location>
        <begin position="125"/>
        <end position="146"/>
    </location>
</feature>
<protein>
    <submittedName>
        <fullName evidence="2">Uncharacterized protein</fullName>
    </submittedName>
</protein>
<dbReference type="Proteomes" id="UP000466586">
    <property type="component" value="Unassembled WGS sequence"/>
</dbReference>
<evidence type="ECO:0000313" key="2">
    <source>
        <dbReference type="EMBL" id="MXV53346.1"/>
    </source>
</evidence>
<evidence type="ECO:0000256" key="1">
    <source>
        <dbReference type="SAM" id="Phobius"/>
    </source>
</evidence>
<evidence type="ECO:0000313" key="3">
    <source>
        <dbReference type="Proteomes" id="UP000466586"/>
    </source>
</evidence>
<reference evidence="2 3" key="1">
    <citation type="submission" date="2019-11" db="EMBL/GenBank/DDBJ databases">
        <title>Pedobacter sp. HMF7647 Genome sequencing and assembly.</title>
        <authorList>
            <person name="Kang H."/>
            <person name="Kim H."/>
            <person name="Joh K."/>
        </authorList>
    </citation>
    <scope>NUCLEOTIDE SEQUENCE [LARGE SCALE GENOMIC DNA]</scope>
    <source>
        <strain evidence="2 3">HMF7647</strain>
    </source>
</reference>
<gene>
    <name evidence="2" type="ORF">GS399_20495</name>
</gene>
<dbReference type="AlphaFoldDB" id="A0A7K1YFH1"/>
<comment type="caution">
    <text evidence="2">The sequence shown here is derived from an EMBL/GenBank/DDBJ whole genome shotgun (WGS) entry which is preliminary data.</text>
</comment>
<name>A0A7K1YFH1_9SPHI</name>
<feature type="transmembrane region" description="Helical" evidence="1">
    <location>
        <begin position="96"/>
        <end position="119"/>
    </location>
</feature>
<keyword evidence="1" id="KW-1133">Transmembrane helix</keyword>
<proteinExistence type="predicted"/>
<dbReference type="RefSeq" id="WP_160846525.1">
    <property type="nucleotide sequence ID" value="NZ_WVHT01000029.1"/>
</dbReference>
<organism evidence="2 3">
    <name type="scientific">Hufsiella arboris</name>
    <dbReference type="NCBI Taxonomy" id="2695275"/>
    <lineage>
        <taxon>Bacteria</taxon>
        <taxon>Pseudomonadati</taxon>
        <taxon>Bacteroidota</taxon>
        <taxon>Sphingobacteriia</taxon>
        <taxon>Sphingobacteriales</taxon>
        <taxon>Sphingobacteriaceae</taxon>
        <taxon>Hufsiella</taxon>
    </lineage>
</organism>
<sequence>MLEKLTRQYEIQTSRTKVEILEQISKKALIQKDNSSFIPTDEINYRKFKFENDRIEIELWPNIFNPFRGYGTIYFDFQDSKTGTKIKSTIEAYSKYVIVGGGCFTLFFLVLFSVAVLYIVKDSFLTAFIFVLFAWLIAILPTYLMFRFSSNWLEQYSKKILNDLNL</sequence>
<keyword evidence="3" id="KW-1185">Reference proteome</keyword>
<accession>A0A7K1YFH1</accession>
<keyword evidence="1" id="KW-0472">Membrane</keyword>
<keyword evidence="1" id="KW-0812">Transmembrane</keyword>